<protein>
    <recommendedName>
        <fullName evidence="4">Outer membrane beta-barrel porin/alpha-amylase</fullName>
    </recommendedName>
</protein>
<evidence type="ECO:0000256" key="1">
    <source>
        <dbReference type="SAM" id="SignalP"/>
    </source>
</evidence>
<proteinExistence type="predicted"/>
<evidence type="ECO:0000313" key="3">
    <source>
        <dbReference type="Proteomes" id="UP000240572"/>
    </source>
</evidence>
<feature type="chain" id="PRO_5015104239" description="Outer membrane beta-barrel porin/alpha-amylase" evidence="1">
    <location>
        <begin position="19"/>
        <end position="321"/>
    </location>
</feature>
<feature type="signal peptide" evidence="1">
    <location>
        <begin position="1"/>
        <end position="18"/>
    </location>
</feature>
<evidence type="ECO:0008006" key="4">
    <source>
        <dbReference type="Google" id="ProtNLM"/>
    </source>
</evidence>
<dbReference type="AlphaFoldDB" id="A0A2P8D6C4"/>
<keyword evidence="1" id="KW-0732">Signal</keyword>
<gene>
    <name evidence="2" type="ORF">B0I18_103311</name>
</gene>
<dbReference type="EMBL" id="PYGD01000003">
    <property type="protein sequence ID" value="PSK92729.1"/>
    <property type="molecule type" value="Genomic_DNA"/>
</dbReference>
<dbReference type="Proteomes" id="UP000240572">
    <property type="component" value="Unassembled WGS sequence"/>
</dbReference>
<dbReference type="OrthoDB" id="649238at2"/>
<comment type="caution">
    <text evidence="2">The sequence shown here is derived from an EMBL/GenBank/DDBJ whole genome shotgun (WGS) entry which is preliminary data.</text>
</comment>
<evidence type="ECO:0000313" key="2">
    <source>
        <dbReference type="EMBL" id="PSK92729.1"/>
    </source>
</evidence>
<dbReference type="RefSeq" id="WP_106522908.1">
    <property type="nucleotide sequence ID" value="NZ_PYGD01000003.1"/>
</dbReference>
<keyword evidence="3" id="KW-1185">Reference proteome</keyword>
<organism evidence="2 3">
    <name type="scientific">Taibaiella chishuiensis</name>
    <dbReference type="NCBI Taxonomy" id="1434707"/>
    <lineage>
        <taxon>Bacteria</taxon>
        <taxon>Pseudomonadati</taxon>
        <taxon>Bacteroidota</taxon>
        <taxon>Chitinophagia</taxon>
        <taxon>Chitinophagales</taxon>
        <taxon>Chitinophagaceae</taxon>
        <taxon>Taibaiella</taxon>
    </lineage>
</organism>
<reference evidence="2 3" key="1">
    <citation type="submission" date="2018-03" db="EMBL/GenBank/DDBJ databases">
        <title>Genomic Encyclopedia of Type Strains, Phase III (KMG-III): the genomes of soil and plant-associated and newly described type strains.</title>
        <authorList>
            <person name="Whitman W."/>
        </authorList>
    </citation>
    <scope>NUCLEOTIDE SEQUENCE [LARGE SCALE GENOMIC DNA]</scope>
    <source>
        <strain evidence="2 3">CGMCC 1.12700</strain>
    </source>
</reference>
<name>A0A2P8D6C4_9BACT</name>
<accession>A0A2P8D6C4</accession>
<sequence>MKSFLTIAALCFSGLAGAQELFPLSEPASTIPKGALGVRLFSETYNEVNQLRNMAGLRLMYGVSSKLSVYLTGIVSNHHGEKLPLEFPFHNTPERGAYYPYRFNGVHAYAKYRFLSKDGEGSHLRLAAYAEATYVNTTHHETEPDLAMGDNKGVGAGLIGTYLLRKFAVSLTGGIILPAAYTGVSPDPISSLPDVPVRVQYGKAITYSLSFGYLLLPRRYKDYDQTNVNLYLEFRGKAFQASKVDIFVGLPNEYFLYPERYPPALQKGYYVDVSPGVQFIIRSNLRIDCSATFSSMGISYARLYPVFNLGVQRYFFPRKKT</sequence>